<dbReference type="GO" id="GO:0035881">
    <property type="term" value="P:amacrine cell differentiation"/>
    <property type="evidence" value="ECO:0007669"/>
    <property type="project" value="UniProtKB-ARBA"/>
</dbReference>
<evidence type="ECO:0000256" key="4">
    <source>
        <dbReference type="ARBA" id="ARBA00023155"/>
    </source>
</evidence>
<dbReference type="AlphaFoldDB" id="A0AAU9YZ79"/>
<keyword evidence="2" id="KW-0805">Transcription regulation</keyword>
<proteinExistence type="inferred from homology"/>
<evidence type="ECO:0000256" key="2">
    <source>
        <dbReference type="ARBA" id="ARBA00023015"/>
    </source>
</evidence>
<keyword evidence="4 8" id="KW-0371">Homeobox</keyword>
<keyword evidence="6 8" id="KW-0539">Nucleus</keyword>
<evidence type="ECO:0000313" key="11">
    <source>
        <dbReference type="EMBL" id="CAH6785751.1"/>
    </source>
</evidence>
<dbReference type="GO" id="GO:0003677">
    <property type="term" value="F:DNA binding"/>
    <property type="evidence" value="ECO:0007669"/>
    <property type="project" value="UniProtKB-UniRule"/>
</dbReference>
<dbReference type="GO" id="GO:0010470">
    <property type="term" value="P:regulation of gastrulation"/>
    <property type="evidence" value="ECO:0007669"/>
    <property type="project" value="UniProtKB-ARBA"/>
</dbReference>
<keyword evidence="3 8" id="KW-0238">DNA-binding</keyword>
<dbReference type="SUPFAM" id="SSF46689">
    <property type="entry name" value="Homeodomain-like"/>
    <property type="match status" value="1"/>
</dbReference>
<evidence type="ECO:0000256" key="6">
    <source>
        <dbReference type="ARBA" id="ARBA00023242"/>
    </source>
</evidence>
<evidence type="ECO:0000256" key="9">
    <source>
        <dbReference type="SAM" id="MobiDB-lite"/>
    </source>
</evidence>
<dbReference type="Pfam" id="PF05920">
    <property type="entry name" value="Homeobox_KN"/>
    <property type="match status" value="1"/>
</dbReference>
<dbReference type="PROSITE" id="PS50071">
    <property type="entry name" value="HOMEOBOX_2"/>
    <property type="match status" value="1"/>
</dbReference>
<dbReference type="Gene3D" id="1.10.10.60">
    <property type="entry name" value="Homeodomain-like"/>
    <property type="match status" value="1"/>
</dbReference>
<feature type="compositionally biased region" description="Polar residues" evidence="9">
    <location>
        <begin position="150"/>
        <end position="163"/>
    </location>
</feature>
<name>A0AAU9YZ79_PHORO</name>
<keyword evidence="5" id="KW-0804">Transcription</keyword>
<evidence type="ECO:0000256" key="7">
    <source>
        <dbReference type="ARBA" id="ARBA00038021"/>
    </source>
</evidence>
<feature type="region of interest" description="Disordered" evidence="9">
    <location>
        <begin position="1"/>
        <end position="25"/>
    </location>
</feature>
<organism evidence="11 12">
    <name type="scientific">Phodopus roborovskii</name>
    <name type="common">Roborovski's desert hamster</name>
    <name type="synonym">Cricetulus roborovskii</name>
    <dbReference type="NCBI Taxonomy" id="109678"/>
    <lineage>
        <taxon>Eukaryota</taxon>
        <taxon>Metazoa</taxon>
        <taxon>Chordata</taxon>
        <taxon>Craniata</taxon>
        <taxon>Vertebrata</taxon>
        <taxon>Euteleostomi</taxon>
        <taxon>Mammalia</taxon>
        <taxon>Eutheria</taxon>
        <taxon>Euarchontoglires</taxon>
        <taxon>Glires</taxon>
        <taxon>Rodentia</taxon>
        <taxon>Myomorpha</taxon>
        <taxon>Muroidea</taxon>
        <taxon>Cricetidae</taxon>
        <taxon>Cricetinae</taxon>
        <taxon>Phodopus</taxon>
    </lineage>
</organism>
<dbReference type="GO" id="GO:0005634">
    <property type="term" value="C:nucleus"/>
    <property type="evidence" value="ECO:0007669"/>
    <property type="project" value="UniProtKB-SubCell"/>
</dbReference>
<dbReference type="GO" id="GO:0006355">
    <property type="term" value="P:regulation of DNA-templated transcription"/>
    <property type="evidence" value="ECO:0007669"/>
    <property type="project" value="InterPro"/>
</dbReference>
<keyword evidence="12" id="KW-1185">Reference proteome</keyword>
<dbReference type="InterPro" id="IPR008422">
    <property type="entry name" value="KN_HD"/>
</dbReference>
<dbReference type="Proteomes" id="UP001152836">
    <property type="component" value="Unassembled WGS sequence"/>
</dbReference>
<evidence type="ECO:0000256" key="1">
    <source>
        <dbReference type="ARBA" id="ARBA00004123"/>
    </source>
</evidence>
<dbReference type="InterPro" id="IPR050224">
    <property type="entry name" value="TALE_homeobox"/>
</dbReference>
<gene>
    <name evidence="11" type="primary">Tgif2lx2</name>
    <name evidence="11" type="ORF">PHOROB_LOCUS3948</name>
</gene>
<protein>
    <submittedName>
        <fullName evidence="11">Tgif2lx2 protein</fullName>
    </submittedName>
</protein>
<feature type="DNA-binding region" description="Homeobox" evidence="8">
    <location>
        <begin position="38"/>
        <end position="100"/>
    </location>
</feature>
<dbReference type="CDD" id="cd00086">
    <property type="entry name" value="homeodomain"/>
    <property type="match status" value="1"/>
</dbReference>
<dbReference type="InterPro" id="IPR001356">
    <property type="entry name" value="HD"/>
</dbReference>
<evidence type="ECO:0000256" key="8">
    <source>
        <dbReference type="PROSITE-ProRule" id="PRU00108"/>
    </source>
</evidence>
<comment type="similarity">
    <text evidence="7">Belongs to the TALE/TGIF homeobox family.</text>
</comment>
<evidence type="ECO:0000313" key="12">
    <source>
        <dbReference type="Proteomes" id="UP001152836"/>
    </source>
</evidence>
<dbReference type="PANTHER" id="PTHR11850">
    <property type="entry name" value="HOMEOBOX PROTEIN TRANSCRIPTION FACTORS"/>
    <property type="match status" value="1"/>
</dbReference>
<dbReference type="GO" id="GO:1902871">
    <property type="term" value="P:positive regulation of amacrine cell differentiation"/>
    <property type="evidence" value="ECO:0007669"/>
    <property type="project" value="UniProtKB-ARBA"/>
</dbReference>
<feature type="domain" description="Homeobox" evidence="10">
    <location>
        <begin position="36"/>
        <end position="99"/>
    </location>
</feature>
<feature type="region of interest" description="Disordered" evidence="9">
    <location>
        <begin position="150"/>
        <end position="191"/>
    </location>
</feature>
<evidence type="ECO:0000259" key="10">
    <source>
        <dbReference type="PROSITE" id="PS50071"/>
    </source>
</evidence>
<evidence type="ECO:0000256" key="3">
    <source>
        <dbReference type="ARBA" id="ARBA00023125"/>
    </source>
</evidence>
<dbReference type="InterPro" id="IPR009057">
    <property type="entry name" value="Homeodomain-like_sf"/>
</dbReference>
<dbReference type="GO" id="GO:0038092">
    <property type="term" value="P:nodal signaling pathway"/>
    <property type="evidence" value="ECO:0007669"/>
    <property type="project" value="UniProtKB-ARBA"/>
</dbReference>
<dbReference type="EMBL" id="CALSGD010001253">
    <property type="protein sequence ID" value="CAH6785751.1"/>
    <property type="molecule type" value="Genomic_DNA"/>
</dbReference>
<dbReference type="FunFam" id="1.10.10.60:FF:000059">
    <property type="entry name" value="TGFB-induced factor homeobox 1"/>
    <property type="match status" value="1"/>
</dbReference>
<dbReference type="SMART" id="SM00389">
    <property type="entry name" value="HOX"/>
    <property type="match status" value="1"/>
</dbReference>
<comment type="caution">
    <text evidence="11">The sequence shown here is derived from an EMBL/GenBank/DDBJ whole genome shotgun (WGS) entry which is preliminary data.</text>
</comment>
<sequence length="224" mass="25553">MEEAKGRPDETKGPNDKGNSIRERLARSCKINIDHSQKPRKGYLLPPESVKILRVWLYKHRFHAYPTEEEKRMLSKKTNLSYLQVSNWFTNARRRLLPEILLHDSYKISYKGQAAEAAQEQQTSALQKVKAQASVKAEKQNVLLPMYQESQGKLSEPESSPRQNGIPEANSGEKGKIFAGEPLSSPESVWPEEKPDFSSFYMLVDVAVQKAAELEEQKKQDPKL</sequence>
<reference evidence="11" key="1">
    <citation type="submission" date="2022-06" db="EMBL/GenBank/DDBJ databases">
        <authorList>
            <person name="Andreotti S."/>
            <person name="Wyler E."/>
        </authorList>
    </citation>
    <scope>NUCLEOTIDE SEQUENCE</scope>
</reference>
<evidence type="ECO:0000256" key="5">
    <source>
        <dbReference type="ARBA" id="ARBA00023163"/>
    </source>
</evidence>
<accession>A0AAU9YZ79</accession>
<comment type="subcellular location">
    <subcellularLocation>
        <location evidence="1 8">Nucleus</location>
    </subcellularLocation>
</comment>